<evidence type="ECO:0000256" key="1">
    <source>
        <dbReference type="SAM" id="SignalP"/>
    </source>
</evidence>
<dbReference type="PROSITE" id="PS51257">
    <property type="entry name" value="PROKAR_LIPOPROTEIN"/>
    <property type="match status" value="1"/>
</dbReference>
<keyword evidence="2" id="KW-0449">Lipoprotein</keyword>
<evidence type="ECO:0000313" key="2">
    <source>
        <dbReference type="EMBL" id="CYV89045.1"/>
    </source>
</evidence>
<sequence>MEKSKFFHKVIGLLSLCFLLSACTEANAVKPEEDKLFEDYDITPVLEVEDYRFVADGNGIVIDWKVTNQDEVEQAGSDGFDDPAANKNYLIRNVIKRLDRNFGPTIKEMGEEEYHYLDIYDLRTPSLTKKRIDLLEVSLAYLKDEDYKVYGAGGKGNLFQIGESNYTMIHVGKQQGEDIKSKNLLLNLDTGLVEGEAPESDPQLTNREFLYLGTYVERKSQVLFGYSGTRKSDFYDGSINLREVDAHAAIILDQEDAEAYPLYEIVDNTIVNQEGIIATEELFMNSGLKFYDHAYLDRVATVDGEDHRITKFEDIATYAKKPEEYNND</sequence>
<dbReference type="EMBL" id="FIIB01000028">
    <property type="protein sequence ID" value="CYV89045.1"/>
    <property type="molecule type" value="Genomic_DNA"/>
</dbReference>
<organism evidence="2 3">
    <name type="scientific">Streptococcus suis</name>
    <dbReference type="NCBI Taxonomy" id="1307"/>
    <lineage>
        <taxon>Bacteria</taxon>
        <taxon>Bacillati</taxon>
        <taxon>Bacillota</taxon>
        <taxon>Bacilli</taxon>
        <taxon>Lactobacillales</taxon>
        <taxon>Streptococcaceae</taxon>
        <taxon>Streptococcus</taxon>
    </lineage>
</organism>
<reference evidence="2 3" key="1">
    <citation type="submission" date="2016-02" db="EMBL/GenBank/DDBJ databases">
        <authorList>
            <consortium name="Pathogen Informatics"/>
        </authorList>
    </citation>
    <scope>NUCLEOTIDE SEQUENCE [LARGE SCALE GENOMIC DNA]</scope>
    <source>
        <strain evidence="2 3">LSS78</strain>
    </source>
</reference>
<dbReference type="Proteomes" id="UP000074356">
    <property type="component" value="Unassembled WGS sequence"/>
</dbReference>
<accession>A0A123U1D3</accession>
<keyword evidence="1" id="KW-0732">Signal</keyword>
<proteinExistence type="predicted"/>
<name>A0A123U1D3_STRSU</name>
<dbReference type="AlphaFoldDB" id="A0A123U1D3"/>
<dbReference type="RefSeq" id="WP_044682967.1">
    <property type="nucleotide sequence ID" value="NZ_CEHN01000120.1"/>
</dbReference>
<protein>
    <submittedName>
        <fullName evidence="2">Putative lipoprotein</fullName>
    </submittedName>
</protein>
<feature type="chain" id="PRO_5007169883" evidence="1">
    <location>
        <begin position="29"/>
        <end position="328"/>
    </location>
</feature>
<evidence type="ECO:0000313" key="3">
    <source>
        <dbReference type="Proteomes" id="UP000074356"/>
    </source>
</evidence>
<feature type="signal peptide" evidence="1">
    <location>
        <begin position="1"/>
        <end position="28"/>
    </location>
</feature>
<gene>
    <name evidence="2" type="ORF">ERS132440_02053</name>
</gene>